<sequence>MELILVLAMVVPAKALPWILIAYVAYKGLQMQPRVARVRATPKY</sequence>
<keyword evidence="2" id="KW-1185">Reference proteome</keyword>
<name>A0A1M5QYK9_9GAMM</name>
<accession>A0A1M5QYK9</accession>
<reference evidence="2" key="1">
    <citation type="submission" date="2016-11" db="EMBL/GenBank/DDBJ databases">
        <authorList>
            <person name="Varghese N."/>
            <person name="Submissions S."/>
        </authorList>
    </citation>
    <scope>NUCLEOTIDE SEQUENCE [LARGE SCALE GENOMIC DNA]</scope>
    <source>
        <strain evidence="2">DSM 16917</strain>
    </source>
</reference>
<organism evidence="1 2">
    <name type="scientific">Ferrimonas marina</name>
    <dbReference type="NCBI Taxonomy" id="299255"/>
    <lineage>
        <taxon>Bacteria</taxon>
        <taxon>Pseudomonadati</taxon>
        <taxon>Pseudomonadota</taxon>
        <taxon>Gammaproteobacteria</taxon>
        <taxon>Alteromonadales</taxon>
        <taxon>Ferrimonadaceae</taxon>
        <taxon>Ferrimonas</taxon>
    </lineage>
</organism>
<gene>
    <name evidence="1" type="ORF">SAMN02745129_1414</name>
</gene>
<dbReference type="RefSeq" id="WP_268762513.1">
    <property type="nucleotide sequence ID" value="NZ_FQXG01000002.1"/>
</dbReference>
<dbReference type="Proteomes" id="UP000184268">
    <property type="component" value="Unassembled WGS sequence"/>
</dbReference>
<protein>
    <submittedName>
        <fullName evidence="1">Uncharacterized protein</fullName>
    </submittedName>
</protein>
<evidence type="ECO:0000313" key="1">
    <source>
        <dbReference type="EMBL" id="SHH19182.1"/>
    </source>
</evidence>
<dbReference type="EMBL" id="FQXG01000002">
    <property type="protein sequence ID" value="SHH19182.1"/>
    <property type="molecule type" value="Genomic_DNA"/>
</dbReference>
<dbReference type="AlphaFoldDB" id="A0A1M5QYK9"/>
<proteinExistence type="predicted"/>
<evidence type="ECO:0000313" key="2">
    <source>
        <dbReference type="Proteomes" id="UP000184268"/>
    </source>
</evidence>